<dbReference type="InterPro" id="IPR015142">
    <property type="entry name" value="Smac_DIABLO"/>
</dbReference>
<keyword evidence="2" id="KW-0053">Apoptosis</keyword>
<feature type="non-terminal residue" evidence="9">
    <location>
        <position position="1"/>
    </location>
</feature>
<dbReference type="PANTHER" id="PTHR32247:SF3">
    <property type="entry name" value="DIABLO IAP-BINDING MITOCHONDRIAL PROTEIN"/>
    <property type="match status" value="1"/>
</dbReference>
<proteinExistence type="inferred from homology"/>
<keyword evidence="10" id="KW-1185">Reference proteome</keyword>
<dbReference type="EMBL" id="KK838474">
    <property type="protein sequence ID" value="KFP81518.1"/>
    <property type="molecule type" value="Genomic_DNA"/>
</dbReference>
<evidence type="ECO:0000313" key="9">
    <source>
        <dbReference type="EMBL" id="KFP81518.1"/>
    </source>
</evidence>
<keyword evidence="4" id="KW-0496">Mitochondrion</keyword>
<evidence type="ECO:0000256" key="5">
    <source>
        <dbReference type="ARBA" id="ARBA00033049"/>
    </source>
</evidence>
<accession>A0A091MVL5</accession>
<keyword evidence="3" id="KW-0809">Transit peptide</keyword>
<feature type="non-terminal residue" evidence="9">
    <location>
        <position position="225"/>
    </location>
</feature>
<dbReference type="GO" id="GO:0005739">
    <property type="term" value="C:mitochondrion"/>
    <property type="evidence" value="ECO:0007669"/>
    <property type="project" value="UniProtKB-SubCell"/>
</dbReference>
<dbReference type="KEGG" id="achl:103803618"/>
<evidence type="ECO:0000256" key="2">
    <source>
        <dbReference type="ARBA" id="ARBA00022703"/>
    </source>
</evidence>
<dbReference type="Pfam" id="PF09057">
    <property type="entry name" value="Smac_DIABLO"/>
    <property type="match status" value="1"/>
</dbReference>
<organism evidence="9 10">
    <name type="scientific">Acanthisitta chloris</name>
    <name type="common">rifleman</name>
    <dbReference type="NCBI Taxonomy" id="57068"/>
    <lineage>
        <taxon>Eukaryota</taxon>
        <taxon>Metazoa</taxon>
        <taxon>Chordata</taxon>
        <taxon>Craniata</taxon>
        <taxon>Vertebrata</taxon>
        <taxon>Euteleostomi</taxon>
        <taxon>Archelosauria</taxon>
        <taxon>Archosauria</taxon>
        <taxon>Dinosauria</taxon>
        <taxon>Saurischia</taxon>
        <taxon>Theropoda</taxon>
        <taxon>Coelurosauria</taxon>
        <taxon>Aves</taxon>
        <taxon>Neognathae</taxon>
        <taxon>Neoaves</taxon>
        <taxon>Telluraves</taxon>
        <taxon>Australaves</taxon>
        <taxon>Passeriformes</taxon>
        <taxon>Acanthisittidae</taxon>
        <taxon>Acanthisitta</taxon>
    </lineage>
</organism>
<protein>
    <recommendedName>
        <fullName evidence="5">Direct IAP-binding protein with low pI</fullName>
    </recommendedName>
</protein>
<dbReference type="FunFam" id="1.20.58.70:FF:000012">
    <property type="entry name" value="diablo homolog, mitochondrial isoform X1"/>
    <property type="match status" value="1"/>
</dbReference>
<dbReference type="Proteomes" id="UP000053537">
    <property type="component" value="Unassembled WGS sequence"/>
</dbReference>
<evidence type="ECO:0000256" key="4">
    <source>
        <dbReference type="ARBA" id="ARBA00023128"/>
    </source>
</evidence>
<gene>
    <name evidence="9" type="ORF">N310_01766</name>
</gene>
<dbReference type="PANTHER" id="PTHR32247">
    <property type="entry name" value="DIABLO HOMOLOG, MITOCHONDRIAL"/>
    <property type="match status" value="1"/>
</dbReference>
<evidence type="ECO:0000256" key="3">
    <source>
        <dbReference type="ARBA" id="ARBA00022946"/>
    </source>
</evidence>
<comment type="similarity">
    <text evidence="6">Belongs to the Smac/DIABLO protein family.</text>
</comment>
<dbReference type="Gene3D" id="1.20.58.70">
    <property type="match status" value="1"/>
</dbReference>
<feature type="region of interest" description="Disordered" evidence="8">
    <location>
        <begin position="200"/>
        <end position="225"/>
    </location>
</feature>
<dbReference type="SUPFAM" id="SSF46984">
    <property type="entry name" value="Smac/diablo"/>
    <property type="match status" value="1"/>
</dbReference>
<evidence type="ECO:0000256" key="7">
    <source>
        <dbReference type="SAM" id="Coils"/>
    </source>
</evidence>
<name>A0A091MVL5_9PASS</name>
<dbReference type="GO" id="GO:0008631">
    <property type="term" value="P:intrinsic apoptotic signaling pathway in response to oxidative stress"/>
    <property type="evidence" value="ECO:0007669"/>
    <property type="project" value="TreeGrafter"/>
</dbReference>
<dbReference type="AlphaFoldDB" id="A0A091MVL5"/>
<evidence type="ECO:0000313" key="10">
    <source>
        <dbReference type="Proteomes" id="UP000053537"/>
    </source>
</evidence>
<dbReference type="OrthoDB" id="6153032at2759"/>
<sequence>RSFPALGGVRRQSLAARWPQAAGLGLGVALCAVPVAEQQNSMSLSNDALIKRAVSLVTDSTATLLSQTTYALIEALTEYTKAVYTLVSLYKQYSNLLGKMNSEEVDAIWQVVIGARVDVSPLTLWFILQEYLRLESSWMTALRLSEMAAEAAYQSGADQASVTARSHIQLVKSQVQEVRQLSQKAETKLAEAQTEELIKAQGEDSLPQGVLGSVDSGDDPYLRED</sequence>
<reference evidence="9 10" key="1">
    <citation type="submission" date="2014-04" db="EMBL/GenBank/DDBJ databases">
        <title>Genome evolution of avian class.</title>
        <authorList>
            <person name="Zhang G."/>
            <person name="Li C."/>
        </authorList>
    </citation>
    <scope>NUCLEOTIDE SEQUENCE [LARGE SCALE GENOMIC DNA]</scope>
    <source>
        <strain evidence="9">BGI_N310</strain>
    </source>
</reference>
<comment type="subcellular location">
    <subcellularLocation>
        <location evidence="1">Mitochondrion</location>
    </subcellularLocation>
</comment>
<evidence type="ECO:0000256" key="1">
    <source>
        <dbReference type="ARBA" id="ARBA00004173"/>
    </source>
</evidence>
<evidence type="ECO:0000256" key="8">
    <source>
        <dbReference type="SAM" id="MobiDB-lite"/>
    </source>
</evidence>
<dbReference type="GO" id="GO:0043065">
    <property type="term" value="P:positive regulation of apoptotic process"/>
    <property type="evidence" value="ECO:0007669"/>
    <property type="project" value="UniProtKB-ARBA"/>
</dbReference>
<dbReference type="InterPro" id="IPR009062">
    <property type="entry name" value="Smac/DIABLO-like_sf"/>
</dbReference>
<evidence type="ECO:0000256" key="6">
    <source>
        <dbReference type="ARBA" id="ARBA00046319"/>
    </source>
</evidence>
<dbReference type="GO" id="GO:0051402">
    <property type="term" value="P:neuron apoptotic process"/>
    <property type="evidence" value="ECO:0007669"/>
    <property type="project" value="TreeGrafter"/>
</dbReference>
<keyword evidence="7" id="KW-0175">Coiled coil</keyword>
<feature type="coiled-coil region" evidence="7">
    <location>
        <begin position="168"/>
        <end position="195"/>
    </location>
</feature>